<name>A0A4U5NCI8_STECR</name>
<proteinExistence type="predicted"/>
<reference evidence="1 2" key="2">
    <citation type="journal article" date="2019" name="G3 (Bethesda)">
        <title>Hybrid Assembly of the Genome of the Entomopathogenic Nematode Steinernema carpocapsae Identifies the X-Chromosome.</title>
        <authorList>
            <person name="Serra L."/>
            <person name="Macchietto M."/>
            <person name="Macias-Munoz A."/>
            <person name="McGill C.J."/>
            <person name="Rodriguez I.M."/>
            <person name="Rodriguez B."/>
            <person name="Murad R."/>
            <person name="Mortazavi A."/>
        </authorList>
    </citation>
    <scope>NUCLEOTIDE SEQUENCE [LARGE SCALE GENOMIC DNA]</scope>
    <source>
        <strain evidence="1 2">ALL</strain>
    </source>
</reference>
<dbReference type="Proteomes" id="UP000298663">
    <property type="component" value="Unassembled WGS sequence"/>
</dbReference>
<organism evidence="1 2">
    <name type="scientific">Steinernema carpocapsae</name>
    <name type="common">Entomopathogenic nematode</name>
    <dbReference type="NCBI Taxonomy" id="34508"/>
    <lineage>
        <taxon>Eukaryota</taxon>
        <taxon>Metazoa</taxon>
        <taxon>Ecdysozoa</taxon>
        <taxon>Nematoda</taxon>
        <taxon>Chromadorea</taxon>
        <taxon>Rhabditida</taxon>
        <taxon>Tylenchina</taxon>
        <taxon>Panagrolaimomorpha</taxon>
        <taxon>Strongyloidoidea</taxon>
        <taxon>Steinernematidae</taxon>
        <taxon>Steinernema</taxon>
    </lineage>
</organism>
<keyword evidence="2" id="KW-1185">Reference proteome</keyword>
<dbReference type="AlphaFoldDB" id="A0A4U5NCI8"/>
<sequence>MLPDFYASTQCNIISSFFVDSEDVNKDFYISIRSQLLIVSQVPHIPLPPHQRHMFGDFDSKLPGLVEPRIRPEFQPSLLISVTYHIPDIFALQARSARFSCFRRVGTHDLAATPSGDIQTVAPSRVVFGSRLMEKPACAHSISS</sequence>
<comment type="caution">
    <text evidence="1">The sequence shown here is derived from an EMBL/GenBank/DDBJ whole genome shotgun (WGS) entry which is preliminary data.</text>
</comment>
<accession>A0A4U5NCI8</accession>
<reference evidence="1 2" key="1">
    <citation type="journal article" date="2015" name="Genome Biol.">
        <title>Comparative genomics of Steinernema reveals deeply conserved gene regulatory networks.</title>
        <authorList>
            <person name="Dillman A.R."/>
            <person name="Macchietto M."/>
            <person name="Porter C.F."/>
            <person name="Rogers A."/>
            <person name="Williams B."/>
            <person name="Antoshechkin I."/>
            <person name="Lee M.M."/>
            <person name="Goodwin Z."/>
            <person name="Lu X."/>
            <person name="Lewis E.E."/>
            <person name="Goodrich-Blair H."/>
            <person name="Stock S.P."/>
            <person name="Adams B.J."/>
            <person name="Sternberg P.W."/>
            <person name="Mortazavi A."/>
        </authorList>
    </citation>
    <scope>NUCLEOTIDE SEQUENCE [LARGE SCALE GENOMIC DNA]</scope>
    <source>
        <strain evidence="1 2">ALL</strain>
    </source>
</reference>
<evidence type="ECO:0000313" key="1">
    <source>
        <dbReference type="EMBL" id="TKR80213.1"/>
    </source>
</evidence>
<dbReference type="EMBL" id="AZBU02000004">
    <property type="protein sequence ID" value="TKR80213.1"/>
    <property type="molecule type" value="Genomic_DNA"/>
</dbReference>
<protein>
    <submittedName>
        <fullName evidence="1">Uncharacterized protein</fullName>
    </submittedName>
</protein>
<evidence type="ECO:0000313" key="2">
    <source>
        <dbReference type="Proteomes" id="UP000298663"/>
    </source>
</evidence>
<gene>
    <name evidence="1" type="ORF">L596_014323</name>
</gene>